<dbReference type="EMBL" id="CP003283">
    <property type="protein sequence ID" value="AFL97427.1"/>
    <property type="molecule type" value="Genomic_DNA"/>
</dbReference>
<keyword evidence="1" id="KW-0732">Signal</keyword>
<dbReference type="GeneID" id="71570454"/>
<dbReference type="Proteomes" id="UP000006051">
    <property type="component" value="Chromosome"/>
</dbReference>
<name>I4A0E3_ORNRL</name>
<dbReference type="RefSeq" id="WP_014790992.1">
    <property type="nucleotide sequence ID" value="NC_018016.1"/>
</dbReference>
<dbReference type="eggNOG" id="ENOG50306XS">
    <property type="taxonomic scope" value="Bacteria"/>
</dbReference>
<evidence type="ECO:0000313" key="3">
    <source>
        <dbReference type="Proteomes" id="UP000006051"/>
    </source>
</evidence>
<dbReference type="KEGG" id="orh:Ornrh_1244"/>
<feature type="signal peptide" evidence="1">
    <location>
        <begin position="1"/>
        <end position="19"/>
    </location>
</feature>
<accession>I4A0E3</accession>
<dbReference type="STRING" id="867902.Ornrh_1244"/>
<dbReference type="GeneID" id="97258968"/>
<evidence type="ECO:0008006" key="4">
    <source>
        <dbReference type="Google" id="ProtNLM"/>
    </source>
</evidence>
<gene>
    <name evidence="2" type="ordered locus">Ornrh_1244</name>
</gene>
<protein>
    <recommendedName>
        <fullName evidence="4">Outer membrane protein beta-barrel domain-containing protein</fullName>
    </recommendedName>
</protein>
<proteinExistence type="predicted"/>
<evidence type="ECO:0000313" key="2">
    <source>
        <dbReference type="EMBL" id="AFL97427.1"/>
    </source>
</evidence>
<evidence type="ECO:0000256" key="1">
    <source>
        <dbReference type="SAM" id="SignalP"/>
    </source>
</evidence>
<reference evidence="2 3" key="1">
    <citation type="submission" date="2012-06" db="EMBL/GenBank/DDBJ databases">
        <title>The complete genome of Ornithobacterium rhinotracheale DSM 15997.</title>
        <authorList>
            <consortium name="US DOE Joint Genome Institute (JGI-PGF)"/>
            <person name="Lucas S."/>
            <person name="Copeland A."/>
            <person name="Lapidus A."/>
            <person name="Goodwin L."/>
            <person name="Pitluck S."/>
            <person name="Peters L."/>
            <person name="Mikhailova N."/>
            <person name="Teshima H."/>
            <person name="Kyrpides N."/>
            <person name="Mavromatis K."/>
            <person name="Pagani I."/>
            <person name="Ivanova N."/>
            <person name="Ovchinnikova G."/>
            <person name="Zeytun A."/>
            <person name="Detter J.C."/>
            <person name="Han C."/>
            <person name="Land M."/>
            <person name="Hauser L."/>
            <person name="Markowitz V."/>
            <person name="Cheng J.-F."/>
            <person name="Hugenholtz P."/>
            <person name="Woyke T."/>
            <person name="Wu D."/>
            <person name="Lang E."/>
            <person name="Kopitz M."/>
            <person name="Brambilla E."/>
            <person name="Klenk H.-P."/>
            <person name="Eisen J.A."/>
        </authorList>
    </citation>
    <scope>NUCLEOTIDE SEQUENCE [LARGE SCALE GENOMIC DNA]</scope>
    <source>
        <strain evidence="3">ATCC 51463 / DSM 15997 / CCUG 23171 / LMG 9086</strain>
    </source>
</reference>
<keyword evidence="3" id="KW-1185">Reference proteome</keyword>
<feature type="chain" id="PRO_5003684662" description="Outer membrane protein beta-barrel domain-containing protein" evidence="1">
    <location>
        <begin position="20"/>
        <end position="189"/>
    </location>
</feature>
<dbReference type="HOGENOM" id="CLU_121393_0_0_10"/>
<sequence length="189" mass="20940">MSKNLYFGLLLLIATLAQAQTSTQSSVLSKHLLGAQVGFLGGNAYYEGRIANQTTIRSGVNFLYIFGVSYGIDGSLYHSVLPSISAEPRYYFNANKRASEGRNTRNNAADYFSLSFNYFPKSLIMGSDVNTTTYSVVSIVPNFGMRRNLSRNVNFEFRLGLGFATENFENFAPVPNIGLKLGYDFLSKI</sequence>
<dbReference type="AlphaFoldDB" id="I4A0E3"/>
<organism evidence="2 3">
    <name type="scientific">Ornithobacterium rhinotracheale (strain ATCC 51463 / DSM 15997 / CCUG 23171 / CIP 104009 / LMG 9086)</name>
    <dbReference type="NCBI Taxonomy" id="867902"/>
    <lineage>
        <taxon>Bacteria</taxon>
        <taxon>Pseudomonadati</taxon>
        <taxon>Bacteroidota</taxon>
        <taxon>Flavobacteriia</taxon>
        <taxon>Flavobacteriales</taxon>
        <taxon>Weeksellaceae</taxon>
        <taxon>Ornithobacterium</taxon>
    </lineage>
</organism>